<dbReference type="SUPFAM" id="SSF51726">
    <property type="entry name" value="UROD/MetE-like"/>
    <property type="match status" value="1"/>
</dbReference>
<dbReference type="EMBL" id="QZKI01000091">
    <property type="protein sequence ID" value="RJP68475.1"/>
    <property type="molecule type" value="Genomic_DNA"/>
</dbReference>
<organism evidence="2 3">
    <name type="scientific">Candidatus Abyssobacteria bacterium SURF_17</name>
    <dbReference type="NCBI Taxonomy" id="2093361"/>
    <lineage>
        <taxon>Bacteria</taxon>
        <taxon>Pseudomonadati</taxon>
        <taxon>Candidatus Hydrogenedentota</taxon>
        <taxon>Candidatus Abyssobacteria</taxon>
    </lineage>
</organism>
<dbReference type="InterPro" id="IPR038071">
    <property type="entry name" value="UROD/MetE-like_sf"/>
</dbReference>
<feature type="domain" description="Uroporphyrinogen decarboxylase (URO-D)" evidence="1">
    <location>
        <begin position="168"/>
        <end position="392"/>
    </location>
</feature>
<dbReference type="PANTHER" id="PTHR47099:SF1">
    <property type="entry name" value="METHYLCOBAMIDE:COM METHYLTRANSFERASE MTBA"/>
    <property type="match status" value="1"/>
</dbReference>
<protein>
    <recommendedName>
        <fullName evidence="1">Uroporphyrinogen decarboxylase (URO-D) domain-containing protein</fullName>
    </recommendedName>
</protein>
<comment type="caution">
    <text evidence="2">The sequence shown here is derived from an EMBL/GenBank/DDBJ whole genome shotgun (WGS) entry which is preliminary data.</text>
</comment>
<dbReference type="Proteomes" id="UP000285961">
    <property type="component" value="Unassembled WGS sequence"/>
</dbReference>
<evidence type="ECO:0000313" key="2">
    <source>
        <dbReference type="EMBL" id="RJP68475.1"/>
    </source>
</evidence>
<sequence>MTPKKRLRAALCGETLDVAPAAPSYLGLFRAATEKRYYVERYRERMRGMKRYRPDHNEDIEFRAAAIYHAYEMFREKPDWIEAAPGPARDWAARTEIIVEDSTFWYLDTVTGDRRDMLASRLPSGRDYLYGNISTDEQDVWDQSELIQNREVIDMLVRLVSLEELEEQGVFDLPRKVIREKGDTFFIVAHDSTPYTASYLLGFQGLMLAFYDNPENLRYFIERILEQRKPILRGYAEAGYDGLYVEEIFSGADVISPKLFDEFVLPCNIEYFRNARELGLLTVYYLCGDPVPLISKLTRLSCDALAFEESKKNLVLDIEDIVEWAGAEKCIFGNIDAAHFGLHASPAQVEAEVQRQIQAGLRAKGFVVSIGSPWPLETRMENINAFIAAAHAHKCR</sequence>
<dbReference type="Gene3D" id="3.20.20.210">
    <property type="match status" value="1"/>
</dbReference>
<evidence type="ECO:0000259" key="1">
    <source>
        <dbReference type="Pfam" id="PF01208"/>
    </source>
</evidence>
<dbReference type="PANTHER" id="PTHR47099">
    <property type="entry name" value="METHYLCOBAMIDE:COM METHYLTRANSFERASE MTBA"/>
    <property type="match status" value="1"/>
</dbReference>
<dbReference type="InterPro" id="IPR000257">
    <property type="entry name" value="Uroporphyrinogen_deCOase"/>
</dbReference>
<dbReference type="AlphaFoldDB" id="A0A419EVL5"/>
<dbReference type="Pfam" id="PF01208">
    <property type="entry name" value="URO-D"/>
    <property type="match status" value="1"/>
</dbReference>
<accession>A0A419EVL5</accession>
<name>A0A419EVL5_9BACT</name>
<dbReference type="GO" id="GO:0006779">
    <property type="term" value="P:porphyrin-containing compound biosynthetic process"/>
    <property type="evidence" value="ECO:0007669"/>
    <property type="project" value="InterPro"/>
</dbReference>
<dbReference type="GO" id="GO:0004853">
    <property type="term" value="F:uroporphyrinogen decarboxylase activity"/>
    <property type="evidence" value="ECO:0007669"/>
    <property type="project" value="InterPro"/>
</dbReference>
<evidence type="ECO:0000313" key="3">
    <source>
        <dbReference type="Proteomes" id="UP000285961"/>
    </source>
</evidence>
<gene>
    <name evidence="2" type="ORF">C4532_12575</name>
</gene>
<proteinExistence type="predicted"/>
<reference evidence="2 3" key="1">
    <citation type="journal article" date="2017" name="ISME J.">
        <title>Energy and carbon metabolisms in a deep terrestrial subsurface fluid microbial community.</title>
        <authorList>
            <person name="Momper L."/>
            <person name="Jungbluth S.P."/>
            <person name="Lee M.D."/>
            <person name="Amend J.P."/>
        </authorList>
    </citation>
    <scope>NUCLEOTIDE SEQUENCE [LARGE SCALE GENOMIC DNA]</scope>
    <source>
        <strain evidence="2">SURF_17</strain>
    </source>
</reference>
<dbReference type="InterPro" id="IPR052024">
    <property type="entry name" value="Methanogen_methyltrans"/>
</dbReference>